<proteinExistence type="predicted"/>
<evidence type="ECO:0000313" key="2">
    <source>
        <dbReference type="EMBL" id="PSC67519.1"/>
    </source>
</evidence>
<keyword evidence="3" id="KW-1185">Reference proteome</keyword>
<feature type="region of interest" description="Disordered" evidence="1">
    <location>
        <begin position="163"/>
        <end position="201"/>
    </location>
</feature>
<reference evidence="2 3" key="1">
    <citation type="journal article" date="2018" name="Plant J.">
        <title>Genome sequences of Chlorella sorokiniana UTEX 1602 and Micractinium conductrix SAG 241.80: implications to maltose excretion by a green alga.</title>
        <authorList>
            <person name="Arriola M.B."/>
            <person name="Velmurugan N."/>
            <person name="Zhang Y."/>
            <person name="Plunkett M.H."/>
            <person name="Hondzo H."/>
            <person name="Barney B.M."/>
        </authorList>
    </citation>
    <scope>NUCLEOTIDE SEQUENCE [LARGE SCALE GENOMIC DNA]</scope>
    <source>
        <strain evidence="2 3">SAG 241.80</strain>
    </source>
</reference>
<organism evidence="2 3">
    <name type="scientific">Micractinium conductrix</name>
    <dbReference type="NCBI Taxonomy" id="554055"/>
    <lineage>
        <taxon>Eukaryota</taxon>
        <taxon>Viridiplantae</taxon>
        <taxon>Chlorophyta</taxon>
        <taxon>core chlorophytes</taxon>
        <taxon>Trebouxiophyceae</taxon>
        <taxon>Chlorellales</taxon>
        <taxon>Chlorellaceae</taxon>
        <taxon>Chlorella clade</taxon>
        <taxon>Micractinium</taxon>
    </lineage>
</organism>
<evidence type="ECO:0000256" key="1">
    <source>
        <dbReference type="SAM" id="MobiDB-lite"/>
    </source>
</evidence>
<comment type="caution">
    <text evidence="2">The sequence shown here is derived from an EMBL/GenBank/DDBJ whole genome shotgun (WGS) entry which is preliminary data.</text>
</comment>
<dbReference type="STRING" id="554055.A0A2P6V0A0"/>
<dbReference type="Proteomes" id="UP000239649">
    <property type="component" value="Unassembled WGS sequence"/>
</dbReference>
<evidence type="ECO:0000313" key="3">
    <source>
        <dbReference type="Proteomes" id="UP000239649"/>
    </source>
</evidence>
<dbReference type="EMBL" id="LHPF02000056">
    <property type="protein sequence ID" value="PSC67519.1"/>
    <property type="molecule type" value="Genomic_DNA"/>
</dbReference>
<dbReference type="AlphaFoldDB" id="A0A2P6V0A0"/>
<name>A0A2P6V0A0_9CHLO</name>
<gene>
    <name evidence="2" type="ORF">C2E20_8825</name>
</gene>
<protein>
    <submittedName>
        <fullName evidence="2">Uncharacterized protein</fullName>
    </submittedName>
</protein>
<sequence>MTASSAAALHHGYVTPGMPFPSVPLGAGGGWIWAGAVLVAARLGREGAQEARLDVTKLQFERERSRALSKELSTARERWRASETDRQADEDARRVQEAAAKAKAELARAREEQRKYQEAAAKEAERLRQEREVQRAEYELKQSKLDAEMAARAEQERQIIEEQRAAARAAEDQRRREEEERRRKVEEERRQREEQAQREREEAIRAKIEERRRLEKSQKKFGMRLEGSLGVERPPRGTLLPGPLQKEASVRVAASCATLLGGAAAPDPSDFASLAEAREGLPRVAGQACRAAADAYASAMRLQSMAGEGVLQWIDDTELQHWAAVAAARASVAAVAAGEPVLQRFQQAGSAASQPASFQCRTELGVLPADQPQRTDMLLRRVITSIESGDKAGGGLLLDDMLEAAAELFVRDLPACPRLGQQGVALMSAALLLSHLLSRALAERPWGTSDAPAWFEATAAVVRTKLREAAGGAPRDSLQLPATLLAAVLGAANPVAEEVSRLAESNLSSEARKEREEQEWRAASELAAKLVAEEWPDTAEIKAARRAEEEAKTPIPERCWALRNVAGTLSMGGAGERARARKLLEQAVLLKQQFAGAPDHPGVLPELLPLVALLAADPEWQRDAAGAAALALACLNRVAAGYRAQGDALSVAILLEAGLRKLEELAGVRHAAVKAAMRASDAALEGLTAEQRAAVAAVRPQYEATVARVVAALTDELGAYQKGKASTRVQRWDAEGAALVGPLRS</sequence>
<dbReference type="EMBL" id="LHPF02000056">
    <property type="protein sequence ID" value="PSC67518.1"/>
    <property type="molecule type" value="Genomic_DNA"/>
</dbReference>
<accession>A0A2P6V0A0</accession>
<dbReference type="OrthoDB" id="552019at2759"/>
<reference evidence="2" key="2">
    <citation type="submission" date="2018-02" db="EMBL/GenBank/DDBJ databases">
        <authorList>
            <person name="Cohen D.B."/>
            <person name="Kent A.D."/>
        </authorList>
    </citation>
    <scope>NUCLEOTIDE SEQUENCE</scope>
    <source>
        <strain evidence="2">SAG 241.80</strain>
    </source>
</reference>